<protein>
    <submittedName>
        <fullName evidence="4">Diaminopimelate decarboxylase</fullName>
    </submittedName>
</protein>
<dbReference type="InterPro" id="IPR022644">
    <property type="entry name" value="De-COase2_N"/>
</dbReference>
<dbReference type="EMBL" id="FUYF01000003">
    <property type="protein sequence ID" value="SKA78214.1"/>
    <property type="molecule type" value="Genomic_DNA"/>
</dbReference>
<dbReference type="Pfam" id="PF02784">
    <property type="entry name" value="Orn_Arg_deC_N"/>
    <property type="match status" value="1"/>
</dbReference>
<proteinExistence type="predicted"/>
<evidence type="ECO:0000256" key="2">
    <source>
        <dbReference type="ARBA" id="ARBA00022898"/>
    </source>
</evidence>
<dbReference type="GO" id="GO:0009089">
    <property type="term" value="P:lysine biosynthetic process via diaminopimelate"/>
    <property type="evidence" value="ECO:0007669"/>
    <property type="project" value="TreeGrafter"/>
</dbReference>
<dbReference type="RefSeq" id="WP_078783752.1">
    <property type="nucleotide sequence ID" value="NZ_FUYF01000003.1"/>
</dbReference>
<dbReference type="PANTHER" id="PTHR43727">
    <property type="entry name" value="DIAMINOPIMELATE DECARBOXYLASE"/>
    <property type="match status" value="1"/>
</dbReference>
<dbReference type="InterPro" id="IPR029066">
    <property type="entry name" value="PLP-binding_barrel"/>
</dbReference>
<dbReference type="Gene3D" id="3.20.20.10">
    <property type="entry name" value="Alanine racemase"/>
    <property type="match status" value="1"/>
</dbReference>
<sequence length="389" mass="42941">MTDASLQKIAATYGTPTFVFDTDALQARVRAIQTIWGREIDLCYSIKANPFLLPAMMQVTARLEVCSPGELSLCESLHAADARVIYSGVNKTPVDIARALADGVGTCTAESLLQVRYLQDAARKAAKRLPVLLRLNAGSQFGMSKEDLFTALAHRRETPDLEFIGIHYFVGTQRKKLVNQQKELAMLRELYAEIEQTFGLRLPELEYGPGLAVPYFDGDDFTDTLSPAKDLAPALREVSSWVHLTVEMGRFYTAECGYYLTTAMDCKDHGGQHYCIVDGGMNHLNYLGQIMGMKRPHLRHFAARAASVQDWTLCGSLCTTNDVLVRSMPLAGLCPGDLLVFENTGAYSVTEGLGLFLSRDLPQVILWQNGTPHPVRSETPTYPINTPAV</sequence>
<evidence type="ECO:0000313" key="5">
    <source>
        <dbReference type="Proteomes" id="UP000190286"/>
    </source>
</evidence>
<dbReference type="GeneID" id="93337240"/>
<dbReference type="SUPFAM" id="SSF51419">
    <property type="entry name" value="PLP-binding barrel"/>
    <property type="match status" value="1"/>
</dbReference>
<dbReference type="InterPro" id="IPR009006">
    <property type="entry name" value="Ala_racemase/Decarboxylase_C"/>
</dbReference>
<dbReference type="GO" id="GO:0008836">
    <property type="term" value="F:diaminopimelate decarboxylase activity"/>
    <property type="evidence" value="ECO:0007669"/>
    <property type="project" value="TreeGrafter"/>
</dbReference>
<dbReference type="STRING" id="745368.SAMN02745178_00755"/>
<keyword evidence="5" id="KW-1185">Reference proteome</keyword>
<dbReference type="PANTHER" id="PTHR43727:SF2">
    <property type="entry name" value="GROUP IV DECARBOXYLASE"/>
    <property type="match status" value="1"/>
</dbReference>
<feature type="domain" description="Orn/DAP/Arg decarboxylase 2 N-terminal" evidence="3">
    <location>
        <begin position="25"/>
        <end position="254"/>
    </location>
</feature>
<dbReference type="SUPFAM" id="SSF50621">
    <property type="entry name" value="Alanine racemase C-terminal domain-like"/>
    <property type="match status" value="1"/>
</dbReference>
<evidence type="ECO:0000259" key="3">
    <source>
        <dbReference type="Pfam" id="PF02784"/>
    </source>
</evidence>
<evidence type="ECO:0000313" key="4">
    <source>
        <dbReference type="EMBL" id="SKA78214.1"/>
    </source>
</evidence>
<dbReference type="AlphaFoldDB" id="A0A1T4WLL7"/>
<comment type="cofactor">
    <cofactor evidence="1">
        <name>pyridoxal 5'-phosphate</name>
        <dbReference type="ChEBI" id="CHEBI:597326"/>
    </cofactor>
</comment>
<reference evidence="4 5" key="1">
    <citation type="submission" date="2017-02" db="EMBL/GenBank/DDBJ databases">
        <authorList>
            <person name="Peterson S.W."/>
        </authorList>
    </citation>
    <scope>NUCLEOTIDE SEQUENCE [LARGE SCALE GENOMIC DNA]</scope>
    <source>
        <strain evidence="4 5">ATCC 27749</strain>
    </source>
</reference>
<organism evidence="4 5">
    <name type="scientific">Gemmiger formicilis</name>
    <dbReference type="NCBI Taxonomy" id="745368"/>
    <lineage>
        <taxon>Bacteria</taxon>
        <taxon>Bacillati</taxon>
        <taxon>Bacillota</taxon>
        <taxon>Clostridia</taxon>
        <taxon>Eubacteriales</taxon>
        <taxon>Gemmiger</taxon>
    </lineage>
</organism>
<gene>
    <name evidence="4" type="ORF">SAMN02745178_00755</name>
</gene>
<dbReference type="Proteomes" id="UP000190286">
    <property type="component" value="Unassembled WGS sequence"/>
</dbReference>
<accession>A0A1T4WLL7</accession>
<keyword evidence="2" id="KW-0663">Pyridoxal phosphate</keyword>
<dbReference type="Gene3D" id="2.40.37.10">
    <property type="entry name" value="Lyase, Ornithine Decarboxylase, Chain A, domain 1"/>
    <property type="match status" value="1"/>
</dbReference>
<evidence type="ECO:0000256" key="1">
    <source>
        <dbReference type="ARBA" id="ARBA00001933"/>
    </source>
</evidence>
<name>A0A1T4WLL7_9FIRM</name>
<dbReference type="OrthoDB" id="9802241at2"/>